<feature type="region of interest" description="Disordered" evidence="1">
    <location>
        <begin position="1"/>
        <end position="62"/>
    </location>
</feature>
<reference evidence="2" key="2">
    <citation type="submission" date="2018-03" db="EMBL/GenBank/DDBJ databases">
        <title>The Triticum urartu genome reveals the dynamic nature of wheat genome evolution.</title>
        <authorList>
            <person name="Ling H."/>
            <person name="Ma B."/>
            <person name="Shi X."/>
            <person name="Liu H."/>
            <person name="Dong L."/>
            <person name="Sun H."/>
            <person name="Cao Y."/>
            <person name="Gao Q."/>
            <person name="Zheng S."/>
            <person name="Li Y."/>
            <person name="Yu Y."/>
            <person name="Du H."/>
            <person name="Qi M."/>
            <person name="Li Y."/>
            <person name="Yu H."/>
            <person name="Cui Y."/>
            <person name="Wang N."/>
            <person name="Chen C."/>
            <person name="Wu H."/>
            <person name="Zhao Y."/>
            <person name="Zhang J."/>
            <person name="Li Y."/>
            <person name="Zhou W."/>
            <person name="Zhang B."/>
            <person name="Hu W."/>
            <person name="Eijk M."/>
            <person name="Tang J."/>
            <person name="Witsenboer H."/>
            <person name="Zhao S."/>
            <person name="Li Z."/>
            <person name="Zhang A."/>
            <person name="Wang D."/>
            <person name="Liang C."/>
        </authorList>
    </citation>
    <scope>NUCLEOTIDE SEQUENCE [LARGE SCALE GENOMIC DNA]</scope>
    <source>
        <strain evidence="2">cv. G1812</strain>
    </source>
</reference>
<dbReference type="Gramene" id="TuG1812G0200006013.01.T01">
    <property type="protein sequence ID" value="TuG1812G0200006013.01.T01"/>
    <property type="gene ID" value="TuG1812G0200006013.01"/>
</dbReference>
<feature type="compositionally biased region" description="Polar residues" evidence="1">
    <location>
        <begin position="1"/>
        <end position="12"/>
    </location>
</feature>
<reference evidence="3" key="1">
    <citation type="journal article" date="2013" name="Nature">
        <title>Draft genome of the wheat A-genome progenitor Triticum urartu.</title>
        <authorList>
            <person name="Ling H.Q."/>
            <person name="Zhao S."/>
            <person name="Liu D."/>
            <person name="Wang J."/>
            <person name="Sun H."/>
            <person name="Zhang C."/>
            <person name="Fan H."/>
            <person name="Li D."/>
            <person name="Dong L."/>
            <person name="Tao Y."/>
            <person name="Gao C."/>
            <person name="Wu H."/>
            <person name="Li Y."/>
            <person name="Cui Y."/>
            <person name="Guo X."/>
            <person name="Zheng S."/>
            <person name="Wang B."/>
            <person name="Yu K."/>
            <person name="Liang Q."/>
            <person name="Yang W."/>
            <person name="Lou X."/>
            <person name="Chen J."/>
            <person name="Feng M."/>
            <person name="Jian J."/>
            <person name="Zhang X."/>
            <person name="Luo G."/>
            <person name="Jiang Y."/>
            <person name="Liu J."/>
            <person name="Wang Z."/>
            <person name="Sha Y."/>
            <person name="Zhang B."/>
            <person name="Wu H."/>
            <person name="Tang D."/>
            <person name="Shen Q."/>
            <person name="Xue P."/>
            <person name="Zou S."/>
            <person name="Wang X."/>
            <person name="Liu X."/>
            <person name="Wang F."/>
            <person name="Yang Y."/>
            <person name="An X."/>
            <person name="Dong Z."/>
            <person name="Zhang K."/>
            <person name="Zhang X."/>
            <person name="Luo M.C."/>
            <person name="Dvorak J."/>
            <person name="Tong Y."/>
            <person name="Wang J."/>
            <person name="Yang H."/>
            <person name="Li Z."/>
            <person name="Wang D."/>
            <person name="Zhang A."/>
            <person name="Wang J."/>
        </authorList>
    </citation>
    <scope>NUCLEOTIDE SEQUENCE</scope>
    <source>
        <strain evidence="3">cv. G1812</strain>
    </source>
</reference>
<proteinExistence type="predicted"/>
<organism evidence="2 3">
    <name type="scientific">Triticum urartu</name>
    <name type="common">Red wild einkorn</name>
    <name type="synonym">Crithodium urartu</name>
    <dbReference type="NCBI Taxonomy" id="4572"/>
    <lineage>
        <taxon>Eukaryota</taxon>
        <taxon>Viridiplantae</taxon>
        <taxon>Streptophyta</taxon>
        <taxon>Embryophyta</taxon>
        <taxon>Tracheophyta</taxon>
        <taxon>Spermatophyta</taxon>
        <taxon>Magnoliopsida</taxon>
        <taxon>Liliopsida</taxon>
        <taxon>Poales</taxon>
        <taxon>Poaceae</taxon>
        <taxon>BOP clade</taxon>
        <taxon>Pooideae</taxon>
        <taxon>Triticodae</taxon>
        <taxon>Triticeae</taxon>
        <taxon>Triticinae</taxon>
        <taxon>Triticum</taxon>
    </lineage>
</organism>
<feature type="compositionally biased region" description="Polar residues" evidence="1">
    <location>
        <begin position="31"/>
        <end position="45"/>
    </location>
</feature>
<evidence type="ECO:0000256" key="1">
    <source>
        <dbReference type="SAM" id="MobiDB-lite"/>
    </source>
</evidence>
<accession>A0A8R7PLT9</accession>
<sequence length="92" mass="10178">GRATQLETPNNSDADDGHKLLQHQPCLLPSKQPQHSAFFASSPQSRTKDRGGPWSMEQSRTTSPVLNVSHYVEELDGMEKGEQEAASMERLS</sequence>
<name>A0A8R7PLT9_TRIUA</name>
<evidence type="ECO:0000313" key="3">
    <source>
        <dbReference type="Proteomes" id="UP000015106"/>
    </source>
</evidence>
<dbReference type="AlphaFoldDB" id="A0A8R7PLT9"/>
<evidence type="ECO:0000313" key="2">
    <source>
        <dbReference type="EnsemblPlants" id="TuG1812G0200006013.01.T01"/>
    </source>
</evidence>
<dbReference type="Proteomes" id="UP000015106">
    <property type="component" value="Chromosome 2"/>
</dbReference>
<keyword evidence="3" id="KW-1185">Reference proteome</keyword>
<protein>
    <submittedName>
        <fullName evidence="2">Uncharacterized protein</fullName>
    </submittedName>
</protein>
<dbReference type="EnsemblPlants" id="TuG1812G0200006013.01.T01">
    <property type="protein sequence ID" value="TuG1812G0200006013.01.T01"/>
    <property type="gene ID" value="TuG1812G0200006013.01"/>
</dbReference>
<reference evidence="2" key="3">
    <citation type="submission" date="2022-06" db="UniProtKB">
        <authorList>
            <consortium name="EnsemblPlants"/>
        </authorList>
    </citation>
    <scope>IDENTIFICATION</scope>
</reference>